<dbReference type="NCBIfam" id="NF033788">
    <property type="entry name" value="HTH_metalloreg"/>
    <property type="match status" value="1"/>
</dbReference>
<dbReference type="PANTHER" id="PTHR33154">
    <property type="entry name" value="TRANSCRIPTIONAL REGULATOR, ARSR FAMILY"/>
    <property type="match status" value="1"/>
</dbReference>
<keyword evidence="7" id="KW-1185">Reference proteome</keyword>
<keyword evidence="4" id="KW-0804">Transcription</keyword>
<evidence type="ECO:0000256" key="2">
    <source>
        <dbReference type="ARBA" id="ARBA00023015"/>
    </source>
</evidence>
<evidence type="ECO:0000259" key="5">
    <source>
        <dbReference type="PROSITE" id="PS50987"/>
    </source>
</evidence>
<dbReference type="SMART" id="SM00418">
    <property type="entry name" value="HTH_ARSR"/>
    <property type="match status" value="1"/>
</dbReference>
<dbReference type="GO" id="GO:0003700">
    <property type="term" value="F:DNA-binding transcription factor activity"/>
    <property type="evidence" value="ECO:0007669"/>
    <property type="project" value="InterPro"/>
</dbReference>
<dbReference type="CDD" id="cd00090">
    <property type="entry name" value="HTH_ARSR"/>
    <property type="match status" value="1"/>
</dbReference>
<evidence type="ECO:0000256" key="4">
    <source>
        <dbReference type="ARBA" id="ARBA00023163"/>
    </source>
</evidence>
<dbReference type="NCBIfam" id="NF007528">
    <property type="entry name" value="PRK10141.1"/>
    <property type="match status" value="1"/>
</dbReference>
<dbReference type="EMBL" id="FNII01000011">
    <property type="protein sequence ID" value="SDO02036.1"/>
    <property type="molecule type" value="Genomic_DNA"/>
</dbReference>
<dbReference type="Gene3D" id="1.10.10.10">
    <property type="entry name" value="Winged helix-like DNA-binding domain superfamily/Winged helix DNA-binding domain"/>
    <property type="match status" value="1"/>
</dbReference>
<accession>A0A1H0G5A3</accession>
<dbReference type="InterPro" id="IPR001845">
    <property type="entry name" value="HTH_ArsR_DNA-bd_dom"/>
</dbReference>
<dbReference type="InterPro" id="IPR011991">
    <property type="entry name" value="ArsR-like_HTH"/>
</dbReference>
<evidence type="ECO:0000313" key="7">
    <source>
        <dbReference type="Proteomes" id="UP000199677"/>
    </source>
</evidence>
<gene>
    <name evidence="6" type="ORF">SAMN04487951_11196</name>
</gene>
<name>A0A1H0G5A3_9GAMM</name>
<reference evidence="7" key="1">
    <citation type="submission" date="2016-10" db="EMBL/GenBank/DDBJ databases">
        <authorList>
            <person name="Varghese N."/>
            <person name="Submissions S."/>
        </authorList>
    </citation>
    <scope>NUCLEOTIDE SEQUENCE [LARGE SCALE GENOMIC DNA]</scope>
    <source>
        <strain evidence="7">CGMCC 1.6494</strain>
    </source>
</reference>
<evidence type="ECO:0000256" key="3">
    <source>
        <dbReference type="ARBA" id="ARBA00023125"/>
    </source>
</evidence>
<keyword evidence="1" id="KW-0059">Arsenical resistance</keyword>
<dbReference type="PROSITE" id="PS50987">
    <property type="entry name" value="HTH_ARSR_2"/>
    <property type="match status" value="1"/>
</dbReference>
<dbReference type="PRINTS" id="PR00778">
    <property type="entry name" value="HTHARSR"/>
</dbReference>
<keyword evidence="3" id="KW-0238">DNA-binding</keyword>
<dbReference type="GO" id="GO:0003677">
    <property type="term" value="F:DNA binding"/>
    <property type="evidence" value="ECO:0007669"/>
    <property type="project" value="UniProtKB-KW"/>
</dbReference>
<dbReference type="SUPFAM" id="SSF46785">
    <property type="entry name" value="Winged helix' DNA-binding domain"/>
    <property type="match status" value="1"/>
</dbReference>
<organism evidence="6 7">
    <name type="scientific">Vreelandella arcis</name>
    <dbReference type="NCBI Taxonomy" id="416873"/>
    <lineage>
        <taxon>Bacteria</taxon>
        <taxon>Pseudomonadati</taxon>
        <taxon>Pseudomonadota</taxon>
        <taxon>Gammaproteobacteria</taxon>
        <taxon>Oceanospirillales</taxon>
        <taxon>Halomonadaceae</taxon>
        <taxon>Vreelandella</taxon>
    </lineage>
</organism>
<dbReference type="InterPro" id="IPR036388">
    <property type="entry name" value="WH-like_DNA-bd_sf"/>
</dbReference>
<feature type="domain" description="HTH arsR-type" evidence="5">
    <location>
        <begin position="12"/>
        <end position="106"/>
    </location>
</feature>
<keyword evidence="2" id="KW-0805">Transcription regulation</keyword>
<dbReference type="Proteomes" id="UP000199677">
    <property type="component" value="Unassembled WGS sequence"/>
</dbReference>
<sequence length="131" mass="14646">MLIHLLVGEIVVGKATTLNALQVFKCLSDETRLMLVLLIAQEQSLCVCEMTYALEESQPKISRHLAQLRQCGLLVDQRDGQWVYYRLSPQLPPWAQRIIEAAPEGCAARLASLTQRLAAMGDRPTRRAALC</sequence>
<proteinExistence type="predicted"/>
<dbReference type="PANTHER" id="PTHR33154:SF18">
    <property type="entry name" value="ARSENICAL RESISTANCE OPERON REPRESSOR"/>
    <property type="match status" value="1"/>
</dbReference>
<evidence type="ECO:0000313" key="6">
    <source>
        <dbReference type="EMBL" id="SDO02036.1"/>
    </source>
</evidence>
<dbReference type="AlphaFoldDB" id="A0A1H0G5A3"/>
<dbReference type="GO" id="GO:0046685">
    <property type="term" value="P:response to arsenic-containing substance"/>
    <property type="evidence" value="ECO:0007669"/>
    <property type="project" value="UniProtKB-KW"/>
</dbReference>
<dbReference type="STRING" id="416873.SAMN04487951_11196"/>
<dbReference type="Pfam" id="PF01022">
    <property type="entry name" value="HTH_5"/>
    <property type="match status" value="1"/>
</dbReference>
<dbReference type="InterPro" id="IPR051081">
    <property type="entry name" value="HTH_MetalResp_TranReg"/>
</dbReference>
<dbReference type="InterPro" id="IPR036390">
    <property type="entry name" value="WH_DNA-bd_sf"/>
</dbReference>
<evidence type="ECO:0000256" key="1">
    <source>
        <dbReference type="ARBA" id="ARBA00022849"/>
    </source>
</evidence>
<dbReference type="FunFam" id="1.10.10.10:FF:000279">
    <property type="entry name" value="Transcriptional regulator, ArsR family"/>
    <property type="match status" value="1"/>
</dbReference>
<protein>
    <submittedName>
        <fullName evidence="6">Transcriptional regulator, ArsR family</fullName>
    </submittedName>
</protein>